<reference evidence="2 3" key="1">
    <citation type="submission" date="2017-09" db="EMBL/GenBank/DDBJ databases">
        <title>Large-scale bioinformatics analysis of Bacillus genomes uncovers conserved roles of natural products in bacterial physiology.</title>
        <authorList>
            <consortium name="Agbiome Team Llc"/>
            <person name="Bleich R.M."/>
            <person name="Grubbs K.J."/>
            <person name="Santa Maria K.C."/>
            <person name="Allen S.E."/>
            <person name="Farag S."/>
            <person name="Shank E.A."/>
            <person name="Bowers A."/>
        </authorList>
    </citation>
    <scope>NUCLEOTIDE SEQUENCE [LARGE SCALE GENOMIC DNA]</scope>
    <source>
        <strain evidence="2 3">AFS040105</strain>
    </source>
</reference>
<evidence type="ECO:0000313" key="2">
    <source>
        <dbReference type="EMBL" id="PGT99429.1"/>
    </source>
</evidence>
<evidence type="ECO:0000256" key="1">
    <source>
        <dbReference type="SAM" id="Phobius"/>
    </source>
</evidence>
<gene>
    <name evidence="2" type="ORF">COD19_19090</name>
</gene>
<dbReference type="EMBL" id="NUMG01000027">
    <property type="protein sequence ID" value="PGT99429.1"/>
    <property type="molecule type" value="Genomic_DNA"/>
</dbReference>
<protein>
    <submittedName>
        <fullName evidence="2">Uncharacterized protein</fullName>
    </submittedName>
</protein>
<organism evidence="2 3">
    <name type="scientific">Bacillus cereus</name>
    <dbReference type="NCBI Taxonomy" id="1396"/>
    <lineage>
        <taxon>Bacteria</taxon>
        <taxon>Bacillati</taxon>
        <taxon>Bacillota</taxon>
        <taxon>Bacilli</taxon>
        <taxon>Bacillales</taxon>
        <taxon>Bacillaceae</taxon>
        <taxon>Bacillus</taxon>
        <taxon>Bacillus cereus group</taxon>
    </lineage>
</organism>
<feature type="transmembrane region" description="Helical" evidence="1">
    <location>
        <begin position="23"/>
        <end position="45"/>
    </location>
</feature>
<dbReference type="RefSeq" id="WP_098858861.1">
    <property type="nucleotide sequence ID" value="NZ_NUMG01000027.1"/>
</dbReference>
<dbReference type="AlphaFoldDB" id="A0A2C1LNA6"/>
<keyword evidence="1" id="KW-1133">Transmembrane helix</keyword>
<dbReference type="Proteomes" id="UP000225766">
    <property type="component" value="Unassembled WGS sequence"/>
</dbReference>
<sequence>MDTNFNNFDWDLYNEALFSEYSFYVYTALGLFVLSIIIILVCRFLTYKKVYAVFAFVSVITGFVFLGIGLFSAKPLAYDLSFRKYAIPYIENIMKNQPIKSFNVIEYTDLERTKNGSPKYGKYNENNENETTVLNILGKTENDFKNMYHTKIKYTDRNGRLYILEQPVFVVYSKKIKRPVLNYHEVENEELAKQFTRYINPTLYIPLF</sequence>
<accession>A0A2C1LNA6</accession>
<name>A0A2C1LNA6_BACCE</name>
<feature type="transmembrane region" description="Helical" evidence="1">
    <location>
        <begin position="52"/>
        <end position="73"/>
    </location>
</feature>
<comment type="caution">
    <text evidence="2">The sequence shown here is derived from an EMBL/GenBank/DDBJ whole genome shotgun (WGS) entry which is preliminary data.</text>
</comment>
<evidence type="ECO:0000313" key="3">
    <source>
        <dbReference type="Proteomes" id="UP000225766"/>
    </source>
</evidence>
<proteinExistence type="predicted"/>
<keyword evidence="1" id="KW-0812">Transmembrane</keyword>
<keyword evidence="1" id="KW-0472">Membrane</keyword>